<name>A0A8C4S0L9_ERPCA</name>
<dbReference type="InterPro" id="IPR059164">
    <property type="entry name" value="HAT_PRP39_C"/>
</dbReference>
<evidence type="ECO:0000256" key="7">
    <source>
        <dbReference type="ARBA" id="ARBA00038019"/>
    </source>
</evidence>
<keyword evidence="6" id="KW-0539">Nucleus</keyword>
<accession>A0A8C4S0L9</accession>
<dbReference type="Pfam" id="PF23240">
    <property type="entry name" value="HAT_PRP39_N"/>
    <property type="match status" value="1"/>
</dbReference>
<feature type="compositionally biased region" description="Basic and acidic residues" evidence="10">
    <location>
        <begin position="623"/>
        <end position="632"/>
    </location>
</feature>
<dbReference type="InterPro" id="IPR003107">
    <property type="entry name" value="HAT"/>
</dbReference>
<evidence type="ECO:0000313" key="12">
    <source>
        <dbReference type="Proteomes" id="UP000694620"/>
    </source>
</evidence>
<feature type="compositionally biased region" description="Low complexity" evidence="10">
    <location>
        <begin position="10"/>
        <end position="21"/>
    </location>
</feature>
<dbReference type="InterPro" id="IPR011990">
    <property type="entry name" value="TPR-like_helical_dom_sf"/>
</dbReference>
<keyword evidence="3" id="KW-0507">mRNA processing</keyword>
<dbReference type="FunFam" id="1.25.40.10:FF:000091">
    <property type="entry name" value="Pre-mRNA-processing factor 39"/>
    <property type="match status" value="1"/>
</dbReference>
<keyword evidence="12" id="KW-1185">Reference proteome</keyword>
<feature type="region of interest" description="Disordered" evidence="10">
    <location>
        <begin position="1"/>
        <end position="48"/>
    </location>
</feature>
<dbReference type="Pfam" id="PF23241">
    <property type="entry name" value="HAT_PRP39_C"/>
    <property type="match status" value="1"/>
</dbReference>
<dbReference type="GO" id="GO:0000395">
    <property type="term" value="P:mRNA 5'-splice site recognition"/>
    <property type="evidence" value="ECO:0007669"/>
    <property type="project" value="TreeGrafter"/>
</dbReference>
<comment type="subcellular location">
    <subcellularLocation>
        <location evidence="2">Nucleus</location>
    </subcellularLocation>
</comment>
<evidence type="ECO:0000256" key="8">
    <source>
        <dbReference type="ARBA" id="ARBA00067962"/>
    </source>
</evidence>
<evidence type="ECO:0000256" key="10">
    <source>
        <dbReference type="SAM" id="MobiDB-lite"/>
    </source>
</evidence>
<organism evidence="11 12">
    <name type="scientific">Erpetoichthys calabaricus</name>
    <name type="common">Rope fish</name>
    <name type="synonym">Calamoichthys calabaricus</name>
    <dbReference type="NCBI Taxonomy" id="27687"/>
    <lineage>
        <taxon>Eukaryota</taxon>
        <taxon>Metazoa</taxon>
        <taxon>Chordata</taxon>
        <taxon>Craniata</taxon>
        <taxon>Vertebrata</taxon>
        <taxon>Euteleostomi</taxon>
        <taxon>Actinopterygii</taxon>
        <taxon>Polypteriformes</taxon>
        <taxon>Polypteridae</taxon>
        <taxon>Erpetoichthys</taxon>
    </lineage>
</organism>
<dbReference type="OrthoDB" id="10265668at2759"/>
<feature type="region of interest" description="Disordered" evidence="10">
    <location>
        <begin position="282"/>
        <end position="306"/>
    </location>
</feature>
<dbReference type="GeneTree" id="ENSGT00940000165913"/>
<evidence type="ECO:0000256" key="2">
    <source>
        <dbReference type="ARBA" id="ARBA00004123"/>
    </source>
</evidence>
<keyword evidence="4" id="KW-0677">Repeat</keyword>
<dbReference type="PANTHER" id="PTHR17204">
    <property type="entry name" value="PRE-MRNA PROCESSING PROTEIN PRP39-RELATED"/>
    <property type="match status" value="1"/>
</dbReference>
<proteinExistence type="inferred from homology"/>
<evidence type="ECO:0000256" key="4">
    <source>
        <dbReference type="ARBA" id="ARBA00022737"/>
    </source>
</evidence>
<evidence type="ECO:0000256" key="1">
    <source>
        <dbReference type="ARBA" id="ARBA00003777"/>
    </source>
</evidence>
<comment type="function">
    <text evidence="1">Involved in pre-mRNA splicing.</text>
</comment>
<dbReference type="Gene3D" id="1.25.40.10">
    <property type="entry name" value="Tetratricopeptide repeat domain"/>
    <property type="match status" value="2"/>
</dbReference>
<dbReference type="AlphaFoldDB" id="A0A8C4S0L9"/>
<dbReference type="GO" id="GO:0005685">
    <property type="term" value="C:U1 snRNP"/>
    <property type="evidence" value="ECO:0007669"/>
    <property type="project" value="TreeGrafter"/>
</dbReference>
<evidence type="ECO:0000313" key="11">
    <source>
        <dbReference type="Ensembl" id="ENSECRP00000009334.1"/>
    </source>
</evidence>
<dbReference type="RefSeq" id="XP_028660122.1">
    <property type="nucleotide sequence ID" value="XM_028804289.2"/>
</dbReference>
<sequence length="697" mass="80858">MAAAAEALERNTNSSNSPNRSEITRETNPDVLVSKSSSKDRAPTIENTIHEGSTSMTLVKEKAHLYANMMADYGELDDTDQDSPPEFEKFWKATQENPLDFNAWIDLLQFIEHEGHMPSARKAFNAFFIRYPYCYGYWKKYVDLERRSGFCSKAEEVCLQALQMFPLSLDLWIHYITFLRETLNMNLKESTEKIRSAFESATLAAGTDFRSDRLWEMYVNWEKEQGNMKAVTAIYDRLLRIPTQLYSNHFERFKEHVASHPPRKILSTEEFLRLRTQVVSTHTTSKTEEVQDGSLPEDAPPGIDSTTKDFAEQEQKVRELLIAERQVVFQNNEIEVSKRWNFEEAIKRPYFHVKPLDRAQLRNWQSYLDFEIAIDSHERVIVLFERCMIACTLYEDFWCKYTKYMEKLSEEGTRNVFQRACEVHLPRRPNIHLLWATFEEQHGNRQEARRILENLEQLVPGLAMVRLRRASLERRAGNMEAAESLLREAVQYSQGTPLHAFYSIKLARQLLRVQKNLGRARKVLLDAIEKEPENGKLHMNLLELEFSADVRQNEGNILQCINGALSSNLPPEMRKIFSQRRLEFHEDFGTTIQSLLTAYEEHQKLLELSSRKRAAENGDSAESEEKKAKTEDGLAVTHSVMSPSVCATTGISSMPNSMTGDVMNNQNSYNYSAWYQQHYGSYGYPSTWNYNQYYPSS</sequence>
<dbReference type="GO" id="GO:0030627">
    <property type="term" value="F:pre-mRNA 5'-splice site binding"/>
    <property type="evidence" value="ECO:0007669"/>
    <property type="project" value="TreeGrafter"/>
</dbReference>
<keyword evidence="5" id="KW-0508">mRNA splicing</keyword>
<evidence type="ECO:0000256" key="9">
    <source>
        <dbReference type="ARBA" id="ARBA00080852"/>
    </source>
</evidence>
<evidence type="ECO:0000256" key="3">
    <source>
        <dbReference type="ARBA" id="ARBA00022664"/>
    </source>
</evidence>
<dbReference type="SUPFAM" id="SSF48452">
    <property type="entry name" value="TPR-like"/>
    <property type="match status" value="2"/>
</dbReference>
<dbReference type="GO" id="GO:0000243">
    <property type="term" value="C:commitment complex"/>
    <property type="evidence" value="ECO:0007669"/>
    <property type="project" value="TreeGrafter"/>
</dbReference>
<protein>
    <recommendedName>
        <fullName evidence="8">Pre-mRNA-processing factor 39</fullName>
    </recommendedName>
    <alternativeName>
        <fullName evidence="9">PRP39 homolog</fullName>
    </alternativeName>
</protein>
<dbReference type="FunFam" id="1.25.40.10:FF:000063">
    <property type="entry name" value="Pre-mRNA processing factor 39"/>
    <property type="match status" value="1"/>
</dbReference>
<dbReference type="Ensembl" id="ENSECRT00000009484.1">
    <property type="protein sequence ID" value="ENSECRP00000009334.1"/>
    <property type="gene ID" value="ENSECRG00000006252.1"/>
</dbReference>
<feature type="region of interest" description="Disordered" evidence="10">
    <location>
        <begin position="610"/>
        <end position="633"/>
    </location>
</feature>
<comment type="similarity">
    <text evidence="7">Belongs to the PRP39 family.</text>
</comment>
<dbReference type="Proteomes" id="UP000694620">
    <property type="component" value="Chromosome 1"/>
</dbReference>
<reference evidence="11" key="2">
    <citation type="submission" date="2025-08" db="UniProtKB">
        <authorList>
            <consortium name="Ensembl"/>
        </authorList>
    </citation>
    <scope>IDENTIFICATION</scope>
</reference>
<evidence type="ECO:0000256" key="5">
    <source>
        <dbReference type="ARBA" id="ARBA00023187"/>
    </source>
</evidence>
<gene>
    <name evidence="11" type="primary">si:ch211-114c17.1</name>
</gene>
<reference evidence="11" key="3">
    <citation type="submission" date="2025-09" db="UniProtKB">
        <authorList>
            <consortium name="Ensembl"/>
        </authorList>
    </citation>
    <scope>IDENTIFICATION</scope>
</reference>
<dbReference type="SMART" id="SM00386">
    <property type="entry name" value="HAT"/>
    <property type="match status" value="7"/>
</dbReference>
<reference evidence="11" key="1">
    <citation type="submission" date="2021-06" db="EMBL/GenBank/DDBJ databases">
        <authorList>
            <consortium name="Wellcome Sanger Institute Data Sharing"/>
        </authorList>
    </citation>
    <scope>NUCLEOTIDE SEQUENCE [LARGE SCALE GENOMIC DNA]</scope>
</reference>
<evidence type="ECO:0000256" key="6">
    <source>
        <dbReference type="ARBA" id="ARBA00023242"/>
    </source>
</evidence>
<dbReference type="PANTHER" id="PTHR17204:SF24">
    <property type="entry name" value="PRE-MRNA-PROCESSING FACTOR 39-LIKE ISOFORM X1"/>
    <property type="match status" value="1"/>
</dbReference>
<dbReference type="GO" id="GO:0071004">
    <property type="term" value="C:U2-type prespliceosome"/>
    <property type="evidence" value="ECO:0007669"/>
    <property type="project" value="TreeGrafter"/>
</dbReference>
<dbReference type="GeneID" id="114653767"/>